<name>A0A2P2BU56_9FIRM</name>
<evidence type="ECO:0000313" key="1">
    <source>
        <dbReference type="EMBL" id="CEI73897.1"/>
    </source>
</evidence>
<proteinExistence type="predicted"/>
<sequence>MFSECKLLKFEGEKPTSKDFDKIMEIASVVFSSDNFSSEEKKDLYMKISLMYEMYK</sequence>
<reference evidence="1 2" key="1">
    <citation type="submission" date="2014-09" db="EMBL/GenBank/DDBJ databases">
        <authorList>
            <person name="Hornung B.V."/>
        </authorList>
    </citation>
    <scope>NUCLEOTIDE SEQUENCE [LARGE SCALE GENOMIC DNA]</scope>
    <source>
        <strain evidence="1 2">FRIFI</strain>
    </source>
</reference>
<dbReference type="KEGG" id="rhom:FRIFI_2371"/>
<dbReference type="EMBL" id="LN650648">
    <property type="protein sequence ID" value="CEI73897.1"/>
    <property type="molecule type" value="Genomic_DNA"/>
</dbReference>
<protein>
    <submittedName>
        <fullName evidence="1">Uncharacterized protein</fullName>
    </submittedName>
</protein>
<gene>
    <name evidence="1" type="ORF">FRIFI_2371</name>
</gene>
<accession>A0A2P2BU56</accession>
<dbReference type="Proteomes" id="UP000245695">
    <property type="component" value="Chromosome 1"/>
</dbReference>
<dbReference type="RefSeq" id="WP_166505960.1">
    <property type="nucleotide sequence ID" value="NZ_LN650648.1"/>
</dbReference>
<dbReference type="AlphaFoldDB" id="A0A2P2BU56"/>
<evidence type="ECO:0000313" key="2">
    <source>
        <dbReference type="Proteomes" id="UP000245695"/>
    </source>
</evidence>
<keyword evidence="2" id="KW-1185">Reference proteome</keyword>
<organism evidence="1 2">
    <name type="scientific">Romboutsia hominis</name>
    <dbReference type="NCBI Taxonomy" id="1507512"/>
    <lineage>
        <taxon>Bacteria</taxon>
        <taxon>Bacillati</taxon>
        <taxon>Bacillota</taxon>
        <taxon>Clostridia</taxon>
        <taxon>Peptostreptococcales</taxon>
        <taxon>Peptostreptococcaceae</taxon>
        <taxon>Romboutsia</taxon>
    </lineage>
</organism>